<dbReference type="InterPro" id="IPR015917">
    <property type="entry name" value="Pept_C14A"/>
</dbReference>
<keyword evidence="4" id="KW-1185">Reference proteome</keyword>
<sequence>MNNRERGRAIIFNNRVFSSALDLPIRHGTDNDRDTLVTQLSKLGFSVSSYNDPTLKKIKTELKKVSEEDHSNRDTLMIVVLSHGGPETLCAQDMTYSPELLWSNFYDHNCPTLAKKPRLFFIQACQGKKSTWELL</sequence>
<dbReference type="GO" id="GO:0004197">
    <property type="term" value="F:cysteine-type endopeptidase activity"/>
    <property type="evidence" value="ECO:0007669"/>
    <property type="project" value="InterPro"/>
</dbReference>
<protein>
    <recommendedName>
        <fullName evidence="2">Caspase family p20 domain-containing protein</fullName>
    </recommendedName>
</protein>
<dbReference type="SMART" id="SM00115">
    <property type="entry name" value="CASc"/>
    <property type="match status" value="1"/>
</dbReference>
<dbReference type="PANTHER" id="PTHR10454:SF245">
    <property type="entry name" value="CASPASE-RELATED"/>
    <property type="match status" value="1"/>
</dbReference>
<evidence type="ECO:0000256" key="1">
    <source>
        <dbReference type="ARBA" id="ARBA00010134"/>
    </source>
</evidence>
<dbReference type="PRINTS" id="PR00376">
    <property type="entry name" value="IL1BCENZYME"/>
</dbReference>
<dbReference type="Gene3D" id="3.40.50.1460">
    <property type="match status" value="1"/>
</dbReference>
<dbReference type="InterPro" id="IPR002398">
    <property type="entry name" value="Pept_C14"/>
</dbReference>
<dbReference type="GO" id="GO:0043525">
    <property type="term" value="P:positive regulation of neuron apoptotic process"/>
    <property type="evidence" value="ECO:0007669"/>
    <property type="project" value="TreeGrafter"/>
</dbReference>
<dbReference type="PROSITE" id="PS50208">
    <property type="entry name" value="CASPASE_P20"/>
    <property type="match status" value="1"/>
</dbReference>
<dbReference type="Pfam" id="PF00656">
    <property type="entry name" value="Peptidase_C14"/>
    <property type="match status" value="1"/>
</dbReference>
<dbReference type="GO" id="GO:0006508">
    <property type="term" value="P:proteolysis"/>
    <property type="evidence" value="ECO:0007669"/>
    <property type="project" value="InterPro"/>
</dbReference>
<dbReference type="GO" id="GO:0006915">
    <property type="term" value="P:apoptotic process"/>
    <property type="evidence" value="ECO:0007669"/>
    <property type="project" value="TreeGrafter"/>
</dbReference>
<dbReference type="Proteomes" id="UP001187531">
    <property type="component" value="Unassembled WGS sequence"/>
</dbReference>
<feature type="domain" description="Caspase family p20" evidence="2">
    <location>
        <begin position="5"/>
        <end position="129"/>
    </location>
</feature>
<accession>A0AA88HVV1</accession>
<dbReference type="GO" id="GO:0005737">
    <property type="term" value="C:cytoplasm"/>
    <property type="evidence" value="ECO:0007669"/>
    <property type="project" value="TreeGrafter"/>
</dbReference>
<evidence type="ECO:0000259" key="2">
    <source>
        <dbReference type="PROSITE" id="PS50208"/>
    </source>
</evidence>
<evidence type="ECO:0000313" key="4">
    <source>
        <dbReference type="Proteomes" id="UP001187531"/>
    </source>
</evidence>
<comment type="similarity">
    <text evidence="1">Belongs to the peptidase C14A family.</text>
</comment>
<reference evidence="3" key="1">
    <citation type="submission" date="2023-07" db="EMBL/GenBank/DDBJ databases">
        <title>Chromosome-level genome assembly of Artemia franciscana.</title>
        <authorList>
            <person name="Jo E."/>
        </authorList>
    </citation>
    <scope>NUCLEOTIDE SEQUENCE</scope>
    <source>
        <tissue evidence="3">Whole body</tissue>
    </source>
</reference>
<organism evidence="3 4">
    <name type="scientific">Artemia franciscana</name>
    <name type="common">Brine shrimp</name>
    <name type="synonym">Artemia sanfranciscana</name>
    <dbReference type="NCBI Taxonomy" id="6661"/>
    <lineage>
        <taxon>Eukaryota</taxon>
        <taxon>Metazoa</taxon>
        <taxon>Ecdysozoa</taxon>
        <taxon>Arthropoda</taxon>
        <taxon>Crustacea</taxon>
        <taxon>Branchiopoda</taxon>
        <taxon>Anostraca</taxon>
        <taxon>Artemiidae</taxon>
        <taxon>Artemia</taxon>
    </lineage>
</organism>
<dbReference type="SUPFAM" id="SSF52129">
    <property type="entry name" value="Caspase-like"/>
    <property type="match status" value="1"/>
</dbReference>
<dbReference type="InterPro" id="IPR011600">
    <property type="entry name" value="Pept_C14_caspase"/>
</dbReference>
<evidence type="ECO:0000313" key="3">
    <source>
        <dbReference type="EMBL" id="KAK2719020.1"/>
    </source>
</evidence>
<dbReference type="AlphaFoldDB" id="A0AA88HVV1"/>
<dbReference type="InterPro" id="IPR001309">
    <property type="entry name" value="Pept_C14_p20"/>
</dbReference>
<proteinExistence type="inferred from homology"/>
<gene>
    <name evidence="3" type="ORF">QYM36_006143</name>
</gene>
<comment type="caution">
    <text evidence="3">The sequence shown here is derived from an EMBL/GenBank/DDBJ whole genome shotgun (WGS) entry which is preliminary data.</text>
</comment>
<dbReference type="PANTHER" id="PTHR10454">
    <property type="entry name" value="CASPASE"/>
    <property type="match status" value="1"/>
</dbReference>
<dbReference type="EMBL" id="JAVRJZ010000009">
    <property type="protein sequence ID" value="KAK2719020.1"/>
    <property type="molecule type" value="Genomic_DNA"/>
</dbReference>
<dbReference type="InterPro" id="IPR029030">
    <property type="entry name" value="Caspase-like_dom_sf"/>
</dbReference>
<name>A0AA88HVV1_ARTSF</name>